<dbReference type="PANTHER" id="PTHR32063:SF0">
    <property type="entry name" value="SWARMING MOTILITY PROTEIN SWRC"/>
    <property type="match status" value="1"/>
</dbReference>
<feature type="transmembrane region" description="Helical" evidence="1">
    <location>
        <begin position="910"/>
        <end position="935"/>
    </location>
</feature>
<dbReference type="RefSeq" id="WP_148867405.1">
    <property type="nucleotide sequence ID" value="NZ_VNHO01000017.1"/>
</dbReference>
<reference evidence="2 3" key="1">
    <citation type="submission" date="2019-07" db="EMBL/GenBank/DDBJ databases">
        <title>Genomic Encyclopedia of Type Strains, Phase I: the one thousand microbial genomes (KMG-I) project.</title>
        <authorList>
            <person name="Kyrpides N."/>
        </authorList>
    </citation>
    <scope>NUCLEOTIDE SEQUENCE [LARGE SCALE GENOMIC DNA]</scope>
    <source>
        <strain evidence="2 3">DSM 16647</strain>
    </source>
</reference>
<dbReference type="GO" id="GO:0042910">
    <property type="term" value="F:xenobiotic transmembrane transporter activity"/>
    <property type="evidence" value="ECO:0007669"/>
    <property type="project" value="TreeGrafter"/>
</dbReference>
<dbReference type="InterPro" id="IPR001036">
    <property type="entry name" value="Acrflvin-R"/>
</dbReference>
<feature type="transmembrane region" description="Helical" evidence="1">
    <location>
        <begin position="12"/>
        <end position="29"/>
    </location>
</feature>
<comment type="caution">
    <text evidence="2">The sequence shown here is derived from an EMBL/GenBank/DDBJ whole genome shotgun (WGS) entry which is preliminary data.</text>
</comment>
<dbReference type="OrthoDB" id="9757876at2"/>
<dbReference type="SUPFAM" id="SSF82714">
    <property type="entry name" value="Multidrug efflux transporter AcrB TolC docking domain, DN and DC subdomains"/>
    <property type="match status" value="2"/>
</dbReference>
<dbReference type="AlphaFoldDB" id="A0A5S5AMU5"/>
<feature type="transmembrane region" description="Helical" evidence="1">
    <location>
        <begin position="331"/>
        <end position="350"/>
    </location>
</feature>
<keyword evidence="1" id="KW-1133">Transmembrane helix</keyword>
<dbReference type="SUPFAM" id="SSF82866">
    <property type="entry name" value="Multidrug efflux transporter AcrB transmembrane domain"/>
    <property type="match status" value="2"/>
</dbReference>
<dbReference type="PRINTS" id="PR00702">
    <property type="entry name" value="ACRIFLAVINRP"/>
</dbReference>
<dbReference type="Pfam" id="PF00873">
    <property type="entry name" value="ACR_tran"/>
    <property type="match status" value="1"/>
</dbReference>
<organism evidence="2 3">
    <name type="scientific">Thermosediminibacter litoriperuensis</name>
    <dbReference type="NCBI Taxonomy" id="291989"/>
    <lineage>
        <taxon>Bacteria</taxon>
        <taxon>Bacillati</taxon>
        <taxon>Bacillota</taxon>
        <taxon>Clostridia</taxon>
        <taxon>Thermosediminibacterales</taxon>
        <taxon>Thermosediminibacteraceae</taxon>
        <taxon>Thermosediminibacter</taxon>
    </lineage>
</organism>
<accession>A0A5S5AMU5</accession>
<feature type="transmembrane region" description="Helical" evidence="1">
    <location>
        <begin position="460"/>
        <end position="482"/>
    </location>
</feature>
<dbReference type="Gene3D" id="3.30.70.1430">
    <property type="entry name" value="Multidrug efflux transporter AcrB pore domain"/>
    <property type="match status" value="2"/>
</dbReference>
<dbReference type="PANTHER" id="PTHR32063">
    <property type="match status" value="1"/>
</dbReference>
<feature type="transmembrane region" description="Helical" evidence="1">
    <location>
        <begin position="884"/>
        <end position="904"/>
    </location>
</feature>
<dbReference type="InterPro" id="IPR027463">
    <property type="entry name" value="AcrB_DN_DC_subdom"/>
</dbReference>
<feature type="transmembrane region" description="Helical" evidence="1">
    <location>
        <begin position="530"/>
        <end position="550"/>
    </location>
</feature>
<feature type="transmembrane region" description="Helical" evidence="1">
    <location>
        <begin position="956"/>
        <end position="975"/>
    </location>
</feature>
<protein>
    <submittedName>
        <fullName evidence="2">HAE1 family hydrophobic/amphiphilic exporter-1</fullName>
    </submittedName>
</protein>
<dbReference type="Gene3D" id="3.30.2090.10">
    <property type="entry name" value="Multidrug efflux transporter AcrB TolC docking domain, DN and DC subdomains"/>
    <property type="match status" value="2"/>
</dbReference>
<keyword evidence="3" id="KW-1185">Reference proteome</keyword>
<evidence type="ECO:0000256" key="1">
    <source>
        <dbReference type="SAM" id="Phobius"/>
    </source>
</evidence>
<feature type="transmembrane region" description="Helical" evidence="1">
    <location>
        <begin position="428"/>
        <end position="448"/>
    </location>
</feature>
<feature type="transmembrane region" description="Helical" evidence="1">
    <location>
        <begin position="357"/>
        <end position="376"/>
    </location>
</feature>
<dbReference type="Gene3D" id="3.30.70.1440">
    <property type="entry name" value="Multidrug efflux transporter AcrB pore domain"/>
    <property type="match status" value="1"/>
</dbReference>
<feature type="transmembrane region" description="Helical" evidence="1">
    <location>
        <begin position="858"/>
        <end position="877"/>
    </location>
</feature>
<evidence type="ECO:0000313" key="2">
    <source>
        <dbReference type="EMBL" id="TYP52502.1"/>
    </source>
</evidence>
<sequence length="1035" mass="113020">MSLAKFSIRHPVTMIMIVLIVLVLGAVSLDRLGIDLLPNISFPTLMVVTEYEGAGPEEIENLITKPLEQVISTVNNVKSVKSTSLEGVSSITVEFNWGTDMDFAVLNVREKIDLIKNALPSEAGSPQIYKYDASQIPVMEIALYGSRDMKELRKIAEDKVKNRLLKLEGVGMVQAFGGSRREIQIIVDPDRLAHYGISMNTIVNALRAENLNLPGGSISYGRREYLIRITSEFREISEIEGLPVPIGGGVTVPLSSIATVKDTEETDILARYNRKPGIGFLVFKQSGFNTVQVSERVLKELKDIQRELPPDTGYEVVFDQADFIKKAIGRVVENAATGAFLAVFILYLFLRNVRTTIIIGVSIPISIITTFILVYFNKLTLNMMSLGGLALGVGMLVDNSIVVLENIFRHRQEGGDAVTAAVSGTDGVTRAVMASTLTTVAVFLPIVFVEGITAQLFKEFALTVTFSLLASLVVALTLIPLLSSRLMVREVKGASRGWLAKLGQRFDEAYERVLSLYQKSLKWALAHRKMVVGVAAAAFAATMALVPLVGTEFLPGSDSGMIMMSVEMPEGTRIEELERVVDNLNEKIEAIPEVKGVLNIVGYEGTSDQRKDNEATMLVKMQPLAERKRSSEEVAEEIRTFAEKTPGVKVGVSAMETMMFLGGDQDPVSIKIKGDDLETLKDISEKVVEAVKSVPGTREVESSLARQRPEINIKIDREKASLYGWNSAYVASYVKTAVQGSTATRIRMGGDEIDVKVKAESSLIDDIGKLKSLTIPSPAGVMLPLSGIAEVTKAEGPISIEREDQTRTVRVTGSVLGRFSGEVNRDIQEKLKSLRLPEGYSIEMGGEQEQMMESFKSLFLAFLLAVLLVYMVMAAQFESLSQPFIIMFTVPLALIGVVLSLLLTGRSLNITSFIGIIMLAGIVVNNGIVLIDFINQLRQRGLSREEAILKAGPIRLRPILMTTLTTVLGLFPLSLGLGEGGELRASLATAVIGGLTVSTVLTLVVVPVIYTLFEDFGKIIGRINLRMNGIRIFGR</sequence>
<dbReference type="SUPFAM" id="SSF82693">
    <property type="entry name" value="Multidrug efflux transporter AcrB pore domain, PN1, PN2, PC1 and PC2 subdomains"/>
    <property type="match status" value="3"/>
</dbReference>
<gene>
    <name evidence="2" type="ORF">LZ11_01669</name>
</gene>
<dbReference type="EMBL" id="VNHO01000017">
    <property type="protein sequence ID" value="TYP52502.1"/>
    <property type="molecule type" value="Genomic_DNA"/>
</dbReference>
<proteinExistence type="predicted"/>
<evidence type="ECO:0000313" key="3">
    <source>
        <dbReference type="Proteomes" id="UP000322294"/>
    </source>
</evidence>
<dbReference type="Gene3D" id="1.20.1640.10">
    <property type="entry name" value="Multidrug efflux transporter AcrB transmembrane domain"/>
    <property type="match status" value="2"/>
</dbReference>
<dbReference type="Proteomes" id="UP000322294">
    <property type="component" value="Unassembled WGS sequence"/>
</dbReference>
<keyword evidence="1" id="KW-0472">Membrane</keyword>
<dbReference type="GO" id="GO:0005886">
    <property type="term" value="C:plasma membrane"/>
    <property type="evidence" value="ECO:0007669"/>
    <property type="project" value="TreeGrafter"/>
</dbReference>
<feature type="transmembrane region" description="Helical" evidence="1">
    <location>
        <begin position="388"/>
        <end position="408"/>
    </location>
</feature>
<feature type="transmembrane region" description="Helical" evidence="1">
    <location>
        <begin position="987"/>
        <end position="1013"/>
    </location>
</feature>
<keyword evidence="1" id="KW-0812">Transmembrane</keyword>
<name>A0A5S5AMU5_9FIRM</name>
<dbReference type="Gene3D" id="3.30.70.1320">
    <property type="entry name" value="Multidrug efflux transporter AcrB pore domain like"/>
    <property type="match status" value="1"/>
</dbReference>